<evidence type="ECO:0000313" key="3">
    <source>
        <dbReference type="Proteomes" id="UP000642748"/>
    </source>
</evidence>
<keyword evidence="3" id="KW-1185">Reference proteome</keyword>
<protein>
    <submittedName>
        <fullName evidence="2">Uncharacterized protein</fullName>
    </submittedName>
</protein>
<proteinExistence type="predicted"/>
<comment type="caution">
    <text evidence="2">The sequence shown here is derived from an EMBL/GenBank/DDBJ whole genome shotgun (WGS) entry which is preliminary data.</text>
</comment>
<feature type="transmembrane region" description="Helical" evidence="1">
    <location>
        <begin position="16"/>
        <end position="34"/>
    </location>
</feature>
<evidence type="ECO:0000313" key="2">
    <source>
        <dbReference type="EMBL" id="GIH16161.1"/>
    </source>
</evidence>
<reference evidence="2" key="1">
    <citation type="submission" date="2021-01" db="EMBL/GenBank/DDBJ databases">
        <title>Whole genome shotgun sequence of Rugosimonospora africana NBRC 104875.</title>
        <authorList>
            <person name="Komaki H."/>
            <person name="Tamura T."/>
        </authorList>
    </citation>
    <scope>NUCLEOTIDE SEQUENCE</scope>
    <source>
        <strain evidence="2">NBRC 104875</strain>
    </source>
</reference>
<name>A0A8J3QWS7_9ACTN</name>
<evidence type="ECO:0000256" key="1">
    <source>
        <dbReference type="SAM" id="Phobius"/>
    </source>
</evidence>
<dbReference type="Proteomes" id="UP000642748">
    <property type="component" value="Unassembled WGS sequence"/>
</dbReference>
<accession>A0A8J3QWS7</accession>
<sequence>MSVEHAPSSRGTNRHVIGGLIILVVLALGGYLAYRATIPGQDKVRDAADSAADELERTPVKGLGINIFDVDQALSASARDSRGRSYASELRVKSVGTDSRGDLYEITNSHGDHPVCLVVSVDVDLLSDDPAFPTTEVSDGHC</sequence>
<keyword evidence="1" id="KW-1133">Transmembrane helix</keyword>
<dbReference type="AlphaFoldDB" id="A0A8J3QWS7"/>
<gene>
    <name evidence="2" type="ORF">Raf01_43330</name>
</gene>
<dbReference type="EMBL" id="BONZ01000040">
    <property type="protein sequence ID" value="GIH16161.1"/>
    <property type="molecule type" value="Genomic_DNA"/>
</dbReference>
<keyword evidence="1" id="KW-0472">Membrane</keyword>
<organism evidence="2 3">
    <name type="scientific">Rugosimonospora africana</name>
    <dbReference type="NCBI Taxonomy" id="556532"/>
    <lineage>
        <taxon>Bacteria</taxon>
        <taxon>Bacillati</taxon>
        <taxon>Actinomycetota</taxon>
        <taxon>Actinomycetes</taxon>
        <taxon>Micromonosporales</taxon>
        <taxon>Micromonosporaceae</taxon>
        <taxon>Rugosimonospora</taxon>
    </lineage>
</organism>
<keyword evidence="1" id="KW-0812">Transmembrane</keyword>